<keyword evidence="4" id="KW-1185">Reference proteome</keyword>
<evidence type="ECO:0000256" key="1">
    <source>
        <dbReference type="SAM" id="Phobius"/>
    </source>
</evidence>
<dbReference type="EMBL" id="PYWW01000059">
    <property type="protein sequence ID" value="PTC23470.1"/>
    <property type="molecule type" value="Genomic_DNA"/>
</dbReference>
<accession>A0A2T4FJ91</accession>
<dbReference type="EMBL" id="MAUE01000002">
    <property type="protein sequence ID" value="OCW30122.1"/>
    <property type="molecule type" value="Genomic_DNA"/>
</dbReference>
<evidence type="ECO:0000313" key="5">
    <source>
        <dbReference type="Proteomes" id="UP000240571"/>
    </source>
</evidence>
<feature type="transmembrane region" description="Helical" evidence="1">
    <location>
        <begin position="7"/>
        <end position="31"/>
    </location>
</feature>
<dbReference type="Proteomes" id="UP000095081">
    <property type="component" value="Unassembled WGS sequence"/>
</dbReference>
<reference evidence="2 4" key="1">
    <citation type="submission" date="2016-06" db="EMBL/GenBank/DDBJ databases">
        <title>Draft genome sequence of Pseudomonas sp. S1E40, a novel strain antagonistic activity to fungal plant pathogen.</title>
        <authorList>
            <person name="Tambong J.T."/>
            <person name="Tchagang C."/>
            <person name="Xu R."/>
        </authorList>
    </citation>
    <scope>NUCLEOTIDE SEQUENCE [LARGE SCALE GENOMIC DNA]</scope>
    <source>
        <strain evidence="2 4">S1E40</strain>
    </source>
</reference>
<proteinExistence type="predicted"/>
<reference evidence="3 5" key="2">
    <citation type="submission" date="2018-03" db="EMBL/GenBank/DDBJ databases">
        <title>Diversity of bacteria associated with corn roots inoculated with woodland soils in Canada, and Description of Pseudomonas aylmerense sp. nov.</title>
        <authorList>
            <person name="Tambong J.T."/>
            <person name="Xu R."/>
            <person name="Tchagang C."/>
        </authorList>
    </citation>
    <scope>NUCLEOTIDE SEQUENCE [LARGE SCALE GENOMIC DNA]</scope>
    <source>
        <strain evidence="3 5">S1E44</strain>
    </source>
</reference>
<protein>
    <submittedName>
        <fullName evidence="3">Uncharacterized protein</fullName>
    </submittedName>
</protein>
<sequence length="72" mass="8248">MRRNEPWWVAIYLPCAFALALLFMSVFFQVAGYWLSGGEDVIGLVKENSLLYLKVAGVGFIAGWVLWFFNVR</sequence>
<keyword evidence="1" id="KW-0812">Transmembrane</keyword>
<feature type="transmembrane region" description="Helical" evidence="1">
    <location>
        <begin position="51"/>
        <end position="69"/>
    </location>
</feature>
<dbReference type="AlphaFoldDB" id="A0A2T4FJ91"/>
<evidence type="ECO:0000313" key="2">
    <source>
        <dbReference type="EMBL" id="OCW30122.1"/>
    </source>
</evidence>
<gene>
    <name evidence="2" type="ORF">BBG20_01025</name>
    <name evidence="3" type="ORF">C9382_32150</name>
</gene>
<keyword evidence="1" id="KW-0472">Membrane</keyword>
<dbReference type="RefSeq" id="WP_065899526.1">
    <property type="nucleotide sequence ID" value="NZ_MAUE01000002.1"/>
</dbReference>
<evidence type="ECO:0000313" key="3">
    <source>
        <dbReference type="EMBL" id="PTC23470.1"/>
    </source>
</evidence>
<dbReference type="Proteomes" id="UP000240571">
    <property type="component" value="Unassembled WGS sequence"/>
</dbReference>
<dbReference type="OrthoDB" id="6918280at2"/>
<name>A0A2T4FJ91_9PSED</name>
<organism evidence="3 5">
    <name type="scientific">Pseudomonas aylmerensis</name>
    <dbReference type="NCBI Taxonomy" id="1869229"/>
    <lineage>
        <taxon>Bacteria</taxon>
        <taxon>Pseudomonadati</taxon>
        <taxon>Pseudomonadota</taxon>
        <taxon>Gammaproteobacteria</taxon>
        <taxon>Pseudomonadales</taxon>
        <taxon>Pseudomonadaceae</taxon>
        <taxon>Pseudomonas</taxon>
    </lineage>
</organism>
<keyword evidence="1" id="KW-1133">Transmembrane helix</keyword>
<evidence type="ECO:0000313" key="4">
    <source>
        <dbReference type="Proteomes" id="UP000095081"/>
    </source>
</evidence>
<comment type="caution">
    <text evidence="3">The sequence shown here is derived from an EMBL/GenBank/DDBJ whole genome shotgun (WGS) entry which is preliminary data.</text>
</comment>